<evidence type="ECO:0000313" key="3">
    <source>
        <dbReference type="EMBL" id="KAJ0960835.1"/>
    </source>
</evidence>
<feature type="region of interest" description="Disordered" evidence="1">
    <location>
        <begin position="1"/>
        <end position="36"/>
    </location>
</feature>
<evidence type="ECO:0000313" key="4">
    <source>
        <dbReference type="Proteomes" id="UP001085076"/>
    </source>
</evidence>
<gene>
    <name evidence="3" type="ORF">J5N97_001284</name>
</gene>
<accession>A0A9D5BUG8</accession>
<proteinExistence type="predicted"/>
<feature type="compositionally biased region" description="Polar residues" evidence="1">
    <location>
        <begin position="25"/>
        <end position="36"/>
    </location>
</feature>
<dbReference type="OrthoDB" id="1919845at2759"/>
<reference evidence="3 4" key="1">
    <citation type="journal article" date="2022" name="Hortic Res">
        <title>The genome of Dioscorea zingiberensis sheds light on the biosynthesis, origin and evolution of the medicinally important diosgenin saponins.</title>
        <authorList>
            <person name="Li Y."/>
            <person name="Tan C."/>
            <person name="Li Z."/>
            <person name="Guo J."/>
            <person name="Li S."/>
            <person name="Chen X."/>
            <person name="Wang C."/>
            <person name="Dai X."/>
            <person name="Yang H."/>
            <person name="Song W."/>
            <person name="Hou L."/>
            <person name="Xu J."/>
            <person name="Tong Z."/>
            <person name="Xu A."/>
            <person name="Yuan X."/>
            <person name="Wang W."/>
            <person name="Yang Q."/>
            <person name="Chen L."/>
            <person name="Sun Z."/>
            <person name="Wang K."/>
            <person name="Pan B."/>
            <person name="Chen J."/>
            <person name="Bao Y."/>
            <person name="Liu F."/>
            <person name="Qi X."/>
            <person name="Gang D.R."/>
            <person name="Wen J."/>
            <person name="Li J."/>
        </authorList>
    </citation>
    <scope>NUCLEOTIDE SEQUENCE [LARGE SCALE GENOMIC DNA]</scope>
    <source>
        <strain evidence="3">Dzin_1.0</strain>
    </source>
</reference>
<evidence type="ECO:0000259" key="2">
    <source>
        <dbReference type="Pfam" id="PF07727"/>
    </source>
</evidence>
<name>A0A9D5BUG8_9LILI</name>
<dbReference type="EMBL" id="JAGGNH010000057">
    <property type="protein sequence ID" value="KAJ0960835.1"/>
    <property type="molecule type" value="Genomic_DNA"/>
</dbReference>
<feature type="compositionally biased region" description="Polar residues" evidence="1">
    <location>
        <begin position="1"/>
        <end position="11"/>
    </location>
</feature>
<organism evidence="3 4">
    <name type="scientific">Dioscorea zingiberensis</name>
    <dbReference type="NCBI Taxonomy" id="325984"/>
    <lineage>
        <taxon>Eukaryota</taxon>
        <taxon>Viridiplantae</taxon>
        <taxon>Streptophyta</taxon>
        <taxon>Embryophyta</taxon>
        <taxon>Tracheophyta</taxon>
        <taxon>Spermatophyta</taxon>
        <taxon>Magnoliopsida</taxon>
        <taxon>Liliopsida</taxon>
        <taxon>Dioscoreales</taxon>
        <taxon>Dioscoreaceae</taxon>
        <taxon>Dioscorea</taxon>
    </lineage>
</organism>
<evidence type="ECO:0000256" key="1">
    <source>
        <dbReference type="SAM" id="MobiDB-lite"/>
    </source>
</evidence>
<dbReference type="Pfam" id="PF07727">
    <property type="entry name" value="RVT_2"/>
    <property type="match status" value="1"/>
</dbReference>
<sequence>MTTRARTQTLKPKSFHVTRHPITPDPTSSPLQEPTTYHQASKHSCWQQAMQVEYSVLLRNNTWSLVPRPRDTNLVGCKWVYKIKRRADGSIERYKARLVAKGFHQEEGVDYFDTFSPVVKQTTVRLVLSLAISKGWSVCQLDINNAFLNGELQETVFMEQPKGFVNSAFPLHVCKLHKALYGLKQAPRAWFNKLKNFLLSTGFRACHLTLPYLFITRPQRLSISLSMLMTSLLQVVIHPSFLGSLECSTTRSP</sequence>
<protein>
    <recommendedName>
        <fullName evidence="2">Reverse transcriptase Ty1/copia-type domain-containing protein</fullName>
    </recommendedName>
</protein>
<dbReference type="InterPro" id="IPR013103">
    <property type="entry name" value="RVT_2"/>
</dbReference>
<feature type="domain" description="Reverse transcriptase Ty1/copia-type" evidence="2">
    <location>
        <begin position="60"/>
        <end position="207"/>
    </location>
</feature>
<dbReference type="Proteomes" id="UP001085076">
    <property type="component" value="Unassembled WGS sequence"/>
</dbReference>
<dbReference type="AlphaFoldDB" id="A0A9D5BUG8"/>
<dbReference type="SUPFAM" id="SSF56672">
    <property type="entry name" value="DNA/RNA polymerases"/>
    <property type="match status" value="1"/>
</dbReference>
<dbReference type="InterPro" id="IPR043502">
    <property type="entry name" value="DNA/RNA_pol_sf"/>
</dbReference>
<comment type="caution">
    <text evidence="3">The sequence shown here is derived from an EMBL/GenBank/DDBJ whole genome shotgun (WGS) entry which is preliminary data.</text>
</comment>
<keyword evidence="4" id="KW-1185">Reference proteome</keyword>